<dbReference type="Pfam" id="PF00535">
    <property type="entry name" value="Glycos_transf_2"/>
    <property type="match status" value="1"/>
</dbReference>
<dbReference type="PANTHER" id="PTHR43685">
    <property type="entry name" value="GLYCOSYLTRANSFERASE"/>
    <property type="match status" value="1"/>
</dbReference>
<sequence>MEIIDRNNGYVLLRVGPERKMYDAGQAGGRLLEEAVRTGAAMVYCDYWLRTADGRRKDNPVNDYQPGSVREDFDFGALVAVNEALMGEWECGLEKEGIGGCRTGKGNEETERAAGGGPSLKYGRWYSLRLFLSRHGALMHLPQTLYGVDEVDPRASGQKQFDYVDPRNREAQIEMEAIFTDHLRKIGVWLPQRTRTVGEDSGVYAVEASVIIPVLNRAATIQDALRSALSQQTDFQFNVIVIDNHSTDGTSERIDELASSDSRVIHVIPEETGLGIGGCWNAGISHPACGRYAVQLDSDDMYSGRDTLQRIVDVFRCERCAVVIGSYMMTDFDLRPIPPGVIDHREWTDSNGHNNALRINGLGAPRAFHAATLRSIGGFENVSYGEDYGVVLRLTREYRLCRIYDPIYSCRRWGGNSDAALDISRINAHNAYKDSLRTRELLARQQMNGNMITSL</sequence>
<dbReference type="InterPro" id="IPR050834">
    <property type="entry name" value="Glycosyltransf_2"/>
</dbReference>
<dbReference type="CDD" id="cd00761">
    <property type="entry name" value="Glyco_tranf_GTA_type"/>
    <property type="match status" value="1"/>
</dbReference>
<dbReference type="Gene3D" id="3.90.550.10">
    <property type="entry name" value="Spore Coat Polysaccharide Biosynthesis Protein SpsA, Chain A"/>
    <property type="match status" value="1"/>
</dbReference>
<protein>
    <submittedName>
        <fullName evidence="2">Glycosyltransferase family 2 protein</fullName>
    </submittedName>
</protein>
<dbReference type="AlphaFoldDB" id="A0A9D1J5Y0"/>
<evidence type="ECO:0000313" key="2">
    <source>
        <dbReference type="EMBL" id="HIR62286.1"/>
    </source>
</evidence>
<dbReference type="Proteomes" id="UP000886744">
    <property type="component" value="Unassembled WGS sequence"/>
</dbReference>
<dbReference type="InterPro" id="IPR029044">
    <property type="entry name" value="Nucleotide-diphossugar_trans"/>
</dbReference>
<evidence type="ECO:0000259" key="1">
    <source>
        <dbReference type="Pfam" id="PF00535"/>
    </source>
</evidence>
<dbReference type="EMBL" id="DVHI01000030">
    <property type="protein sequence ID" value="HIR62286.1"/>
    <property type="molecule type" value="Genomic_DNA"/>
</dbReference>
<feature type="domain" description="Glycosyltransferase 2-like" evidence="1">
    <location>
        <begin position="209"/>
        <end position="340"/>
    </location>
</feature>
<dbReference type="SUPFAM" id="SSF53448">
    <property type="entry name" value="Nucleotide-diphospho-sugar transferases"/>
    <property type="match status" value="1"/>
</dbReference>
<reference evidence="2" key="2">
    <citation type="journal article" date="2021" name="PeerJ">
        <title>Extensive microbial diversity within the chicken gut microbiome revealed by metagenomics and culture.</title>
        <authorList>
            <person name="Gilroy R."/>
            <person name="Ravi A."/>
            <person name="Getino M."/>
            <person name="Pursley I."/>
            <person name="Horton D.L."/>
            <person name="Alikhan N.F."/>
            <person name="Baker D."/>
            <person name="Gharbi K."/>
            <person name="Hall N."/>
            <person name="Watson M."/>
            <person name="Adriaenssens E.M."/>
            <person name="Foster-Nyarko E."/>
            <person name="Jarju S."/>
            <person name="Secka A."/>
            <person name="Antonio M."/>
            <person name="Oren A."/>
            <person name="Chaudhuri R.R."/>
            <person name="La Ragione R."/>
            <person name="Hildebrand F."/>
            <person name="Pallen M.J."/>
        </authorList>
    </citation>
    <scope>NUCLEOTIDE SEQUENCE</scope>
    <source>
        <strain evidence="2">ChiHjej13B12-12457</strain>
    </source>
</reference>
<accession>A0A9D1J5Y0</accession>
<dbReference type="PANTHER" id="PTHR43685:SF2">
    <property type="entry name" value="GLYCOSYLTRANSFERASE 2-LIKE DOMAIN-CONTAINING PROTEIN"/>
    <property type="match status" value="1"/>
</dbReference>
<comment type="caution">
    <text evidence="2">The sequence shown here is derived from an EMBL/GenBank/DDBJ whole genome shotgun (WGS) entry which is preliminary data.</text>
</comment>
<name>A0A9D1J5Y0_9BACT</name>
<gene>
    <name evidence="2" type="ORF">IAC94_02030</name>
</gene>
<evidence type="ECO:0000313" key="3">
    <source>
        <dbReference type="Proteomes" id="UP000886744"/>
    </source>
</evidence>
<organism evidence="2 3">
    <name type="scientific">Candidatus Coprenecus avistercoris</name>
    <dbReference type="NCBI Taxonomy" id="2840730"/>
    <lineage>
        <taxon>Bacteria</taxon>
        <taxon>Pseudomonadati</taxon>
        <taxon>Bacteroidota</taxon>
        <taxon>Bacteroidia</taxon>
        <taxon>Bacteroidales</taxon>
        <taxon>Rikenellaceae</taxon>
        <taxon>Rikenellaceae incertae sedis</taxon>
        <taxon>Candidatus Coprenecus</taxon>
    </lineage>
</organism>
<proteinExistence type="predicted"/>
<reference evidence="2" key="1">
    <citation type="submission" date="2020-10" db="EMBL/GenBank/DDBJ databases">
        <authorList>
            <person name="Gilroy R."/>
        </authorList>
    </citation>
    <scope>NUCLEOTIDE SEQUENCE</scope>
    <source>
        <strain evidence="2">ChiHjej13B12-12457</strain>
    </source>
</reference>
<dbReference type="InterPro" id="IPR001173">
    <property type="entry name" value="Glyco_trans_2-like"/>
</dbReference>